<evidence type="ECO:0000313" key="1">
    <source>
        <dbReference type="EMBL" id="VIP02095.1"/>
    </source>
</evidence>
<protein>
    <submittedName>
        <fullName evidence="1">Uncharacterized protein</fullName>
    </submittedName>
</protein>
<keyword evidence="2" id="KW-1185">Reference proteome</keyword>
<dbReference type="KEGG" id="tim:GMBLW1_18650"/>
<reference evidence="1" key="1">
    <citation type="submission" date="2019-04" db="EMBL/GenBank/DDBJ databases">
        <authorList>
            <consortium name="Science for Life Laboratories"/>
        </authorList>
    </citation>
    <scope>NUCLEOTIDE SEQUENCE</scope>
    <source>
        <strain evidence="1">MBLW1</strain>
    </source>
</reference>
<accession>A0A6C2YLY2</accession>
<organism evidence="1">
    <name type="scientific">Tuwongella immobilis</name>
    <dbReference type="NCBI Taxonomy" id="692036"/>
    <lineage>
        <taxon>Bacteria</taxon>
        <taxon>Pseudomonadati</taxon>
        <taxon>Planctomycetota</taxon>
        <taxon>Planctomycetia</taxon>
        <taxon>Gemmatales</taxon>
        <taxon>Gemmataceae</taxon>
        <taxon>Tuwongella</taxon>
    </lineage>
</organism>
<proteinExistence type="predicted"/>
<dbReference type="RefSeq" id="WP_162657305.1">
    <property type="nucleotide sequence ID" value="NZ_LR593887.1"/>
</dbReference>
<name>A0A6C2YLY2_9BACT</name>
<sequence length="194" mass="22259">MSDKYIRVTLFRNSSDIGLSFIRDMADACGLKFFHPATSAFVTWTPHGSNAESDLSTFRSAILNGRRIAFQLWWNEREDLFCTFDTSIFFVSYDMSLRGVSRIHIGELLSAMEKLIPLSTYIDWFAALVFDEHGYSAETPWDDRFIQGFSPDDMLPETVILSPRIPGLNLLDSRQFNISKINTEFIRLYRKSGG</sequence>
<dbReference type="AlphaFoldDB" id="A0A6C2YLY2"/>
<gene>
    <name evidence="1" type="ORF">GMBLW1_18650</name>
</gene>
<dbReference type="EMBL" id="LR593887">
    <property type="protein sequence ID" value="VTS00371.1"/>
    <property type="molecule type" value="Genomic_DNA"/>
</dbReference>
<evidence type="ECO:0000313" key="2">
    <source>
        <dbReference type="Proteomes" id="UP000464378"/>
    </source>
</evidence>
<dbReference type="InParanoid" id="A0A6C2YLY2"/>
<dbReference type="Proteomes" id="UP000464378">
    <property type="component" value="Chromosome"/>
</dbReference>
<dbReference type="EMBL" id="LR586016">
    <property type="protein sequence ID" value="VIP02095.1"/>
    <property type="molecule type" value="Genomic_DNA"/>
</dbReference>